<reference evidence="1 2" key="1">
    <citation type="journal article" date="2019" name="Commun. Biol.">
        <title>The bagworm genome reveals a unique fibroin gene that provides high tensile strength.</title>
        <authorList>
            <person name="Kono N."/>
            <person name="Nakamura H."/>
            <person name="Ohtoshi R."/>
            <person name="Tomita M."/>
            <person name="Numata K."/>
            <person name="Arakawa K."/>
        </authorList>
    </citation>
    <scope>NUCLEOTIDE SEQUENCE [LARGE SCALE GENOMIC DNA]</scope>
</reference>
<name>A0A4C1ZPR7_EUMVA</name>
<proteinExistence type="predicted"/>
<dbReference type="Proteomes" id="UP000299102">
    <property type="component" value="Unassembled WGS sequence"/>
</dbReference>
<protein>
    <submittedName>
        <fullName evidence="1">Uncharacterized protein</fullName>
    </submittedName>
</protein>
<evidence type="ECO:0000313" key="1">
    <source>
        <dbReference type="EMBL" id="GBP90861.1"/>
    </source>
</evidence>
<comment type="caution">
    <text evidence="1">The sequence shown here is derived from an EMBL/GenBank/DDBJ whole genome shotgun (WGS) entry which is preliminary data.</text>
</comment>
<gene>
    <name evidence="1" type="ORF">EVAR_102513_1</name>
</gene>
<dbReference type="AlphaFoldDB" id="A0A4C1ZPR7"/>
<accession>A0A4C1ZPR7</accession>
<keyword evidence="2" id="KW-1185">Reference proteome</keyword>
<organism evidence="1 2">
    <name type="scientific">Eumeta variegata</name>
    <name type="common">Bagworm moth</name>
    <name type="synonym">Eumeta japonica</name>
    <dbReference type="NCBI Taxonomy" id="151549"/>
    <lineage>
        <taxon>Eukaryota</taxon>
        <taxon>Metazoa</taxon>
        <taxon>Ecdysozoa</taxon>
        <taxon>Arthropoda</taxon>
        <taxon>Hexapoda</taxon>
        <taxon>Insecta</taxon>
        <taxon>Pterygota</taxon>
        <taxon>Neoptera</taxon>
        <taxon>Endopterygota</taxon>
        <taxon>Lepidoptera</taxon>
        <taxon>Glossata</taxon>
        <taxon>Ditrysia</taxon>
        <taxon>Tineoidea</taxon>
        <taxon>Psychidae</taxon>
        <taxon>Oiketicinae</taxon>
        <taxon>Eumeta</taxon>
    </lineage>
</organism>
<dbReference type="EMBL" id="BGZK01002119">
    <property type="protein sequence ID" value="GBP90861.1"/>
    <property type="molecule type" value="Genomic_DNA"/>
</dbReference>
<evidence type="ECO:0000313" key="2">
    <source>
        <dbReference type="Proteomes" id="UP000299102"/>
    </source>
</evidence>
<sequence>MEGAESLLNCLNTRSFVRAVSGHVAAAERSCRDGAATSFAVSAPRISRVKDHRPCHGWGADVTSHERTTRLAISKDDKSGM</sequence>